<proteinExistence type="predicted"/>
<keyword evidence="1" id="KW-1133">Transmembrane helix</keyword>
<keyword evidence="1" id="KW-0472">Membrane</keyword>
<gene>
    <name evidence="2" type="ORF">BDV25DRAFT_165877</name>
</gene>
<evidence type="ECO:0000256" key="1">
    <source>
        <dbReference type="SAM" id="Phobius"/>
    </source>
</evidence>
<organism evidence="2 3">
    <name type="scientific">Aspergillus avenaceus</name>
    <dbReference type="NCBI Taxonomy" id="36643"/>
    <lineage>
        <taxon>Eukaryota</taxon>
        <taxon>Fungi</taxon>
        <taxon>Dikarya</taxon>
        <taxon>Ascomycota</taxon>
        <taxon>Pezizomycotina</taxon>
        <taxon>Eurotiomycetes</taxon>
        <taxon>Eurotiomycetidae</taxon>
        <taxon>Eurotiales</taxon>
        <taxon>Aspergillaceae</taxon>
        <taxon>Aspergillus</taxon>
        <taxon>Aspergillus subgen. Circumdati</taxon>
    </lineage>
</organism>
<keyword evidence="1" id="KW-0812">Transmembrane</keyword>
<dbReference type="AlphaFoldDB" id="A0A5N6TET1"/>
<dbReference type="EMBL" id="ML742420">
    <property type="protein sequence ID" value="KAE8144883.1"/>
    <property type="molecule type" value="Genomic_DNA"/>
</dbReference>
<name>A0A5N6TET1_ASPAV</name>
<evidence type="ECO:0000313" key="2">
    <source>
        <dbReference type="EMBL" id="KAE8144883.1"/>
    </source>
</evidence>
<dbReference type="Proteomes" id="UP000325780">
    <property type="component" value="Unassembled WGS sequence"/>
</dbReference>
<reference evidence="2 3" key="1">
    <citation type="submission" date="2019-04" db="EMBL/GenBank/DDBJ databases">
        <title>Friends and foes A comparative genomics study of 23 Aspergillus species from section Flavi.</title>
        <authorList>
            <consortium name="DOE Joint Genome Institute"/>
            <person name="Kjaerbolling I."/>
            <person name="Vesth T."/>
            <person name="Frisvad J.C."/>
            <person name="Nybo J.L."/>
            <person name="Theobald S."/>
            <person name="Kildgaard S."/>
            <person name="Isbrandt T."/>
            <person name="Kuo A."/>
            <person name="Sato A."/>
            <person name="Lyhne E.K."/>
            <person name="Kogle M.E."/>
            <person name="Wiebenga A."/>
            <person name="Kun R.S."/>
            <person name="Lubbers R.J."/>
            <person name="Makela M.R."/>
            <person name="Barry K."/>
            <person name="Chovatia M."/>
            <person name="Clum A."/>
            <person name="Daum C."/>
            <person name="Haridas S."/>
            <person name="He G."/>
            <person name="LaButti K."/>
            <person name="Lipzen A."/>
            <person name="Mondo S."/>
            <person name="Riley R."/>
            <person name="Salamov A."/>
            <person name="Simmons B.A."/>
            <person name="Magnuson J.K."/>
            <person name="Henrissat B."/>
            <person name="Mortensen U.H."/>
            <person name="Larsen T.O."/>
            <person name="Devries R.P."/>
            <person name="Grigoriev I.V."/>
            <person name="Machida M."/>
            <person name="Baker S.E."/>
            <person name="Andersen M.R."/>
        </authorList>
    </citation>
    <scope>NUCLEOTIDE SEQUENCE [LARGE SCALE GENOMIC DNA]</scope>
    <source>
        <strain evidence="2 3">IBT 18842</strain>
    </source>
</reference>
<accession>A0A5N6TET1</accession>
<protein>
    <submittedName>
        <fullName evidence="2">Uncharacterized protein</fullName>
    </submittedName>
</protein>
<keyword evidence="3" id="KW-1185">Reference proteome</keyword>
<sequence length="62" mass="7138">MVQCIGVQKGRIGARSGILFAFFYSSFSFIFHYFSLFLKCSKCVVEKSTAPDRNNRTIRYSN</sequence>
<evidence type="ECO:0000313" key="3">
    <source>
        <dbReference type="Proteomes" id="UP000325780"/>
    </source>
</evidence>
<feature type="transmembrane region" description="Helical" evidence="1">
    <location>
        <begin position="12"/>
        <end position="34"/>
    </location>
</feature>